<dbReference type="PANTHER" id="PTHR42881">
    <property type="entry name" value="PROLYL ENDOPEPTIDASE"/>
    <property type="match status" value="1"/>
</dbReference>
<dbReference type="InterPro" id="IPR002470">
    <property type="entry name" value="Peptidase_S9A"/>
</dbReference>
<reference evidence="13" key="1">
    <citation type="submission" date="2017-02" db="UniProtKB">
        <authorList>
            <consortium name="WormBaseParasite"/>
        </authorList>
    </citation>
    <scope>IDENTIFICATION</scope>
</reference>
<feature type="compositionally biased region" description="Low complexity" evidence="9">
    <location>
        <begin position="171"/>
        <end position="197"/>
    </location>
</feature>
<feature type="domain" description="Peptidase S9 prolyl oligopeptidase catalytic" evidence="10">
    <location>
        <begin position="837"/>
        <end position="1058"/>
    </location>
</feature>
<dbReference type="PANTHER" id="PTHR42881:SF2">
    <property type="entry name" value="PROLYL ENDOPEPTIDASE"/>
    <property type="match status" value="1"/>
</dbReference>
<dbReference type="SUPFAM" id="SSF50993">
    <property type="entry name" value="Peptidase/esterase 'gauge' domain"/>
    <property type="match status" value="1"/>
</dbReference>
<dbReference type="InterPro" id="IPR029058">
    <property type="entry name" value="AB_hydrolase_fold"/>
</dbReference>
<evidence type="ECO:0000256" key="3">
    <source>
        <dbReference type="ARBA" id="ARBA00011897"/>
    </source>
</evidence>
<evidence type="ECO:0000256" key="6">
    <source>
        <dbReference type="ARBA" id="ARBA00022801"/>
    </source>
</evidence>
<evidence type="ECO:0000256" key="8">
    <source>
        <dbReference type="ARBA" id="ARBA00029698"/>
    </source>
</evidence>
<feature type="compositionally biased region" description="Low complexity" evidence="9">
    <location>
        <begin position="120"/>
        <end position="138"/>
    </location>
</feature>
<feature type="compositionally biased region" description="Pro residues" evidence="9">
    <location>
        <begin position="268"/>
        <end position="277"/>
    </location>
</feature>
<evidence type="ECO:0000259" key="10">
    <source>
        <dbReference type="Pfam" id="PF00326"/>
    </source>
</evidence>
<accession>A0A0N5CCI0</accession>
<keyword evidence="6" id="KW-0378">Hydrolase</keyword>
<evidence type="ECO:0000256" key="5">
    <source>
        <dbReference type="ARBA" id="ARBA00022670"/>
    </source>
</evidence>
<dbReference type="InterPro" id="IPR001375">
    <property type="entry name" value="Peptidase_S9_cat"/>
</dbReference>
<keyword evidence="5" id="KW-0645">Protease</keyword>
<comment type="similarity">
    <text evidence="2">Belongs to the peptidase S9A family.</text>
</comment>
<evidence type="ECO:0000256" key="2">
    <source>
        <dbReference type="ARBA" id="ARBA00005228"/>
    </source>
</evidence>
<feature type="region of interest" description="Disordered" evidence="9">
    <location>
        <begin position="81"/>
        <end position="324"/>
    </location>
</feature>
<feature type="domain" description="Peptidase S9A N-terminal" evidence="11">
    <location>
        <begin position="356"/>
        <end position="758"/>
    </location>
</feature>
<name>A0A0N5CCI0_STREA</name>
<evidence type="ECO:0000313" key="13">
    <source>
        <dbReference type="WBParaSite" id="SPAL_0001558900.1"/>
    </source>
</evidence>
<dbReference type="Gene3D" id="3.40.50.1820">
    <property type="entry name" value="alpha/beta hydrolase"/>
    <property type="match status" value="1"/>
</dbReference>
<dbReference type="InterPro" id="IPR051167">
    <property type="entry name" value="Prolyl_oligopep/macrocyclase"/>
</dbReference>
<dbReference type="EC" id="3.4.21.26" evidence="3"/>
<dbReference type="GO" id="GO:0006508">
    <property type="term" value="P:proteolysis"/>
    <property type="evidence" value="ECO:0007669"/>
    <property type="project" value="UniProtKB-KW"/>
</dbReference>
<dbReference type="GO" id="GO:0005829">
    <property type="term" value="C:cytosol"/>
    <property type="evidence" value="ECO:0007669"/>
    <property type="project" value="TreeGrafter"/>
</dbReference>
<dbReference type="GO" id="GO:0004252">
    <property type="term" value="F:serine-type endopeptidase activity"/>
    <property type="evidence" value="ECO:0007669"/>
    <property type="project" value="UniProtKB-EC"/>
</dbReference>
<dbReference type="WBParaSite" id="SPAL_0001558900.1">
    <property type="protein sequence ID" value="SPAL_0001558900.1"/>
    <property type="gene ID" value="SPAL_0001558900"/>
</dbReference>
<keyword evidence="7" id="KW-0720">Serine protease</keyword>
<dbReference type="Gene3D" id="2.130.10.120">
    <property type="entry name" value="Prolyl oligopeptidase, N-terminal domain"/>
    <property type="match status" value="1"/>
</dbReference>
<comment type="catalytic activity">
    <reaction evidence="1">
        <text>Hydrolysis of Pro-|-Xaa &gt;&gt; Ala-|-Xaa in oligopeptides.</text>
        <dbReference type="EC" id="3.4.21.26"/>
    </reaction>
</comment>
<dbReference type="Pfam" id="PF00326">
    <property type="entry name" value="Peptidase_S9"/>
    <property type="match status" value="1"/>
</dbReference>
<evidence type="ECO:0000256" key="4">
    <source>
        <dbReference type="ARBA" id="ARBA00016310"/>
    </source>
</evidence>
<dbReference type="Pfam" id="PF02897">
    <property type="entry name" value="Peptidase_S9_N"/>
    <property type="match status" value="1"/>
</dbReference>
<feature type="compositionally biased region" description="Basic residues" evidence="9">
    <location>
        <begin position="81"/>
        <end position="97"/>
    </location>
</feature>
<feature type="compositionally biased region" description="Basic residues" evidence="9">
    <location>
        <begin position="139"/>
        <end position="148"/>
    </location>
</feature>
<protein>
    <recommendedName>
        <fullName evidence="4">Prolyl endopeptidase</fullName>
        <ecNumber evidence="3">3.4.21.26</ecNumber>
    </recommendedName>
    <alternativeName>
        <fullName evidence="8">Post-proline cleaving enzyme</fullName>
    </alternativeName>
</protein>
<dbReference type="SUPFAM" id="SSF53474">
    <property type="entry name" value="alpha/beta-Hydrolases"/>
    <property type="match status" value="1"/>
</dbReference>
<organism evidence="12 13">
    <name type="scientific">Strongyloides papillosus</name>
    <name type="common">Intestinal threadworm</name>
    <dbReference type="NCBI Taxonomy" id="174720"/>
    <lineage>
        <taxon>Eukaryota</taxon>
        <taxon>Metazoa</taxon>
        <taxon>Ecdysozoa</taxon>
        <taxon>Nematoda</taxon>
        <taxon>Chromadorea</taxon>
        <taxon>Rhabditida</taxon>
        <taxon>Tylenchina</taxon>
        <taxon>Panagrolaimomorpha</taxon>
        <taxon>Strongyloidoidea</taxon>
        <taxon>Strongyloididae</taxon>
        <taxon>Strongyloides</taxon>
    </lineage>
</organism>
<dbReference type="InterPro" id="IPR023302">
    <property type="entry name" value="Pept_S9A_N"/>
</dbReference>
<evidence type="ECO:0000313" key="12">
    <source>
        <dbReference type="Proteomes" id="UP000046392"/>
    </source>
</evidence>
<dbReference type="PRINTS" id="PR00862">
    <property type="entry name" value="PROLIGOPTASE"/>
</dbReference>
<evidence type="ECO:0000256" key="9">
    <source>
        <dbReference type="SAM" id="MobiDB-lite"/>
    </source>
</evidence>
<evidence type="ECO:0000256" key="7">
    <source>
        <dbReference type="ARBA" id="ARBA00022825"/>
    </source>
</evidence>
<dbReference type="AlphaFoldDB" id="A0A0N5CCI0"/>
<evidence type="ECO:0000256" key="1">
    <source>
        <dbReference type="ARBA" id="ARBA00001070"/>
    </source>
</evidence>
<sequence length="1065" mass="122580">MYFKFLIFYIIALVAFLPYLYTDAKKSKSTNKDGENGLAEVSGSDNSNEIAEYKEEKGSKRGKKGKHIVKHEGHTDIHIHIHHHKLPPHCKPIKPRPPRPEKTTTHGPRTTTRRGKPQRTTKPSSGGKTTTIIPTTTIKTKRTKKPKTTPKGTTPKPSKPDDKPPKPSKPSKPSTKTPAKPQATTKPPTDIKTTKPPKTNKPPKPSKPEDEPPKTTKPPKTNKPPKPSRPEDEPPKTTKPPKTNKPPKPSKPEDKPPKTTKPPHKPPHGPPVEPPVKPPHKPPHEPPVKPPHKPTPRPPSNGKPTTPRKTKRPPKTTTPSRNECDDWRDYYYERYHSTIKINVTEYVQAERCKNKCSETISEKEVYDYYRDLESLKNQKTLKFVKQLNKISYKYLSSITIRNYIERKITSFSSYTKLGIFEKRSQYVYYRYREAFKDRDSIWRRDGYLGTGKVFLDIDKIDSTGQQMITHYSFSKDNKYMAYTLCVKGNFLCTIKFKETDKTYKKIKDELKYVYIRLMGFAYGGKGFFYSAYATKEGVIVSSLNTTKDIYHTLFYHRFGTDQKKDILIDADYENPNVYVDGWVSPDERMLFVKYSLGDNEALNSIKFLRLYKLSESSIKKGIKLQPLFTKYDALYTIVDSSYDEAILLTTKNAPNGRVVKINIRNAGKSEKNWKVLIKGDKNKLFKNVTAVGQKYLFVNYMENVTNKAFLYDKRNGKMLTQLDFETSYSVEFSGSIYNSRFFIKVMNQAVPQIIYTGNTLDLKYIKKRQFKLRVVERTEISGIERDDYVIKTIYYPSFDRTMIPIFMFHRKGIKLDGQNPLLLESYGAFGYSFFPTYSPSNLMFVTHFNGIYAIAAVRGGGEYGEAWHKAGSVENKNNTFNDFISAAEFLINTKYTRPAKLAIRGVEDGGLLAAVVSRYRPDLFGSVIMDSPLTDMVRYLKLNFAITWLAEFGNPNRKGLDYLLKYSPYHNIKMPMRPVQWPCTLISTPLDEKNVHAAHTLKYVAELYHVIRQDGIKYQRNPVLVTVNEEEKHTTIVTEKQVIKKRVNEFSFVKETLNIKWRYSS</sequence>
<proteinExistence type="inferred from homology"/>
<dbReference type="Proteomes" id="UP000046392">
    <property type="component" value="Unplaced"/>
</dbReference>
<feature type="region of interest" description="Disordered" evidence="9">
    <location>
        <begin position="27"/>
        <end position="49"/>
    </location>
</feature>
<dbReference type="GO" id="GO:0070012">
    <property type="term" value="F:oligopeptidase activity"/>
    <property type="evidence" value="ECO:0007669"/>
    <property type="project" value="TreeGrafter"/>
</dbReference>
<keyword evidence="12" id="KW-1185">Reference proteome</keyword>
<evidence type="ECO:0000259" key="11">
    <source>
        <dbReference type="Pfam" id="PF02897"/>
    </source>
</evidence>